<dbReference type="PANTHER" id="PTHR30401:SF0">
    <property type="entry name" value="TRNA 2-SELENOURIDINE SYNTHASE"/>
    <property type="match status" value="1"/>
</dbReference>
<proteinExistence type="predicted"/>
<dbReference type="Gene3D" id="3.40.50.300">
    <property type="entry name" value="P-loop containing nucleotide triphosphate hydrolases"/>
    <property type="match status" value="1"/>
</dbReference>
<dbReference type="Pfam" id="PF26341">
    <property type="entry name" value="AAA_SelU"/>
    <property type="match status" value="1"/>
</dbReference>
<dbReference type="PANTHER" id="PTHR30401">
    <property type="entry name" value="TRNA 2-SELENOURIDINE SYNTHASE"/>
    <property type="match status" value="1"/>
</dbReference>
<reference evidence="2" key="1">
    <citation type="submission" date="2023-06" db="EMBL/GenBank/DDBJ databases">
        <title>Robiginitalea aurantiacus sp. nov. and Algoriphagus sediminis sp. nov., isolated from coastal sediment.</title>
        <authorList>
            <person name="Zhou Z.Y."/>
            <person name="An J."/>
            <person name="Jia Y.W."/>
            <person name="Du Z.J."/>
        </authorList>
    </citation>
    <scope>NUCLEOTIDE SEQUENCE</scope>
    <source>
        <strain evidence="2">C2-7</strain>
    </source>
</reference>
<feature type="domain" description="tRNA 2-selenouridine synthase AAA" evidence="1">
    <location>
        <begin position="124"/>
        <end position="287"/>
    </location>
</feature>
<comment type="caution">
    <text evidence="2">The sequence shown here is derived from an EMBL/GenBank/DDBJ whole genome shotgun (WGS) entry which is preliminary data.</text>
</comment>
<name>A0ABT7Y9C6_9BACT</name>
<dbReference type="RefSeq" id="WP_289998673.1">
    <property type="nucleotide sequence ID" value="NZ_JAUEPH010000001.1"/>
</dbReference>
<dbReference type="InterPro" id="IPR017582">
    <property type="entry name" value="SelU"/>
</dbReference>
<protein>
    <recommendedName>
        <fullName evidence="1">tRNA 2-selenouridine synthase AAA domain-containing protein</fullName>
    </recommendedName>
</protein>
<organism evidence="2 3">
    <name type="scientific">Algoriphagus sediminis</name>
    <dbReference type="NCBI Taxonomy" id="3057113"/>
    <lineage>
        <taxon>Bacteria</taxon>
        <taxon>Pseudomonadati</taxon>
        <taxon>Bacteroidota</taxon>
        <taxon>Cytophagia</taxon>
        <taxon>Cytophagales</taxon>
        <taxon>Cyclobacteriaceae</taxon>
        <taxon>Algoriphagus</taxon>
    </lineage>
</organism>
<evidence type="ECO:0000259" key="1">
    <source>
        <dbReference type="Pfam" id="PF26341"/>
    </source>
</evidence>
<dbReference type="InterPro" id="IPR058840">
    <property type="entry name" value="AAA_SelU"/>
</dbReference>
<dbReference type="InterPro" id="IPR027417">
    <property type="entry name" value="P-loop_NTPase"/>
</dbReference>
<gene>
    <name evidence="2" type="ORF">QVH07_03135</name>
</gene>
<evidence type="ECO:0000313" key="2">
    <source>
        <dbReference type="EMBL" id="MDN3203122.1"/>
    </source>
</evidence>
<sequence>MKKFLHSIFDQFSSLEILDVRPFNHDISELPGFPNIKICTKSEFKRLKSNGFNDPVGKAIMERIYRLDKLKLSKKPLVLMDQGKLLIAKTVWLHFQPNYEIYIYHGGINALLREAQEFFKQKFNFIVLYGKTGSGKTEVLENLEEKGAQALNLERIARHKGSGFGNLRDNKQPSQEEFDLQITFSLARFDPKRPIFVEAESFSLGKNLLPLNLMENVSSGKRIWLDPPKEIRVKRIVKEYFGVRDERIKEEIARLRNKLGHDKAEELITNLEKKAYALVAEGLIDYFDQGESYQMEDNDRYAEIIGEVDPEKIAATLKTKYP</sequence>
<keyword evidence="3" id="KW-1185">Reference proteome</keyword>
<evidence type="ECO:0000313" key="3">
    <source>
        <dbReference type="Proteomes" id="UP001171916"/>
    </source>
</evidence>
<dbReference type="EMBL" id="JAUEPH010000001">
    <property type="protein sequence ID" value="MDN3203122.1"/>
    <property type="molecule type" value="Genomic_DNA"/>
</dbReference>
<dbReference type="SUPFAM" id="SSF52540">
    <property type="entry name" value="P-loop containing nucleoside triphosphate hydrolases"/>
    <property type="match status" value="1"/>
</dbReference>
<dbReference type="Proteomes" id="UP001171916">
    <property type="component" value="Unassembled WGS sequence"/>
</dbReference>
<accession>A0ABT7Y9C6</accession>